<keyword evidence="3" id="KW-1185">Reference proteome</keyword>
<organism evidence="2 3">
    <name type="scientific">Trichinella spiralis</name>
    <name type="common">Trichina worm</name>
    <dbReference type="NCBI Taxonomy" id="6334"/>
    <lineage>
        <taxon>Eukaryota</taxon>
        <taxon>Metazoa</taxon>
        <taxon>Ecdysozoa</taxon>
        <taxon>Nematoda</taxon>
        <taxon>Enoplea</taxon>
        <taxon>Dorylaimia</taxon>
        <taxon>Trichinellida</taxon>
        <taxon>Trichinellidae</taxon>
        <taxon>Trichinella</taxon>
    </lineage>
</organism>
<evidence type="ECO:0000313" key="2">
    <source>
        <dbReference type="EMBL" id="KAL1235259.1"/>
    </source>
</evidence>
<comment type="caution">
    <text evidence="2">The sequence shown here is derived from an EMBL/GenBank/DDBJ whole genome shotgun (WGS) entry which is preliminary data.</text>
</comment>
<reference evidence="2 3" key="1">
    <citation type="submission" date="2024-07" db="EMBL/GenBank/DDBJ databases">
        <title>Enhanced genomic and transcriptomic resources for Trichinella pseudospiralis and T. spiralis underpin the discovery of pronounced molecular differences between stages and species.</title>
        <authorList>
            <person name="Pasi K.K."/>
            <person name="La Rosa G."/>
            <person name="Gomez-Morales M.A."/>
            <person name="Tosini F."/>
            <person name="Sumanam S."/>
            <person name="Young N.D."/>
            <person name="Chang B.C."/>
            <person name="Robin G.B."/>
        </authorList>
    </citation>
    <scope>NUCLEOTIDE SEQUENCE [LARGE SCALE GENOMIC DNA]</scope>
    <source>
        <strain evidence="2">ISS534</strain>
    </source>
</reference>
<evidence type="ECO:0000313" key="3">
    <source>
        <dbReference type="Proteomes" id="UP001558632"/>
    </source>
</evidence>
<feature type="compositionally biased region" description="Basic residues" evidence="1">
    <location>
        <begin position="1"/>
        <end position="12"/>
    </location>
</feature>
<name>A0ABR3KEZ1_TRISP</name>
<accession>A0ABR3KEZ1</accession>
<proteinExistence type="predicted"/>
<dbReference type="Proteomes" id="UP001558632">
    <property type="component" value="Unassembled WGS sequence"/>
</dbReference>
<dbReference type="EMBL" id="JBEUSY010000377">
    <property type="protein sequence ID" value="KAL1235259.1"/>
    <property type="molecule type" value="Genomic_DNA"/>
</dbReference>
<protein>
    <submittedName>
        <fullName evidence="2">1,4-alpha-glucan branching enzyme GlgB</fullName>
    </submittedName>
</protein>
<feature type="compositionally biased region" description="Basic and acidic residues" evidence="1">
    <location>
        <begin position="13"/>
        <end position="22"/>
    </location>
</feature>
<gene>
    <name evidence="2" type="ORF">TSPI_04195</name>
</gene>
<feature type="region of interest" description="Disordered" evidence="1">
    <location>
        <begin position="1"/>
        <end position="76"/>
    </location>
</feature>
<sequence>MGNKVRRGKIRATKVDPLERAEQTPPIKGSTGSESAYRDPKTGYNKHQQSNGGQEFCVPDSEYGETSGRNARRSQRIARELCHPWRMRRRGNRRVALEGDSLKMEAIRCIF</sequence>
<evidence type="ECO:0000256" key="1">
    <source>
        <dbReference type="SAM" id="MobiDB-lite"/>
    </source>
</evidence>